<reference evidence="3 5" key="1">
    <citation type="submission" date="2014-07" db="EMBL/GenBank/DDBJ databases">
        <title>Draft genome of Clostridium sulfidigenes 113A isolated from sediments associated with methane hydrate from Krishna Godavari basin.</title>
        <authorList>
            <person name="Honkalas V.S."/>
            <person name="Dabir A.P."/>
            <person name="Arora P."/>
            <person name="Dhakephalkar P.K."/>
        </authorList>
    </citation>
    <scope>NUCLEOTIDE SEQUENCE [LARGE SCALE GENOMIC DNA]</scope>
    <source>
        <strain evidence="3 5">113A</strain>
    </source>
</reference>
<comment type="caution">
    <text evidence="3">The sequence shown here is derived from an EMBL/GenBank/DDBJ whole genome shotgun (WGS) entry which is preliminary data.</text>
</comment>
<sequence>MENFLENITLTDEEGNDVEFEVITKLEIEDTEYFIVAPIDDENEDAIALKVLKDEDGEEYFATVEDEEEFNMVNDAFETLYDEGVIE</sequence>
<dbReference type="Proteomes" id="UP000768462">
    <property type="component" value="Unassembled WGS sequence"/>
</dbReference>
<dbReference type="RefSeq" id="WP_035133255.1">
    <property type="nucleotide sequence ID" value="NZ_JBQHQR010000001.1"/>
</dbReference>
<dbReference type="HAMAP" id="MF_01448">
    <property type="entry name" value="UPF0473"/>
    <property type="match status" value="1"/>
</dbReference>
<gene>
    <name evidence="4" type="ORF">E7215_14030</name>
    <name evidence="3" type="ORF">IO99_11245</name>
</gene>
<proteinExistence type="inferred from homology"/>
<dbReference type="eggNOG" id="COG3906">
    <property type="taxonomic scope" value="Bacteria"/>
</dbReference>
<reference evidence="4" key="2">
    <citation type="submission" date="2019-04" db="EMBL/GenBank/DDBJ databases">
        <title>Evolution of Biomass-Degrading Anaerobic Consortia Revealed by Metagenomics.</title>
        <authorList>
            <person name="Peng X."/>
        </authorList>
    </citation>
    <scope>NUCLEOTIDE SEQUENCE</scope>
    <source>
        <strain evidence="4">SIG254</strain>
    </source>
</reference>
<dbReference type="STRING" id="318464.IO99_11245"/>
<dbReference type="Pfam" id="PF06949">
    <property type="entry name" value="DUF1292"/>
    <property type="match status" value="1"/>
</dbReference>
<evidence type="ECO:0000313" key="5">
    <source>
        <dbReference type="Proteomes" id="UP000028542"/>
    </source>
</evidence>
<keyword evidence="5" id="KW-1185">Reference proteome</keyword>
<dbReference type="AlphaFoldDB" id="A0A084JAX1"/>
<evidence type="ECO:0000313" key="3">
    <source>
        <dbReference type="EMBL" id="KEZ86105.1"/>
    </source>
</evidence>
<accession>A0A084JAX1</accession>
<name>A0A084JAX1_9CLOT</name>
<dbReference type="PANTHER" id="PTHR40066">
    <property type="entry name" value="UPF0473 PROTEIN CBO2561/CLC_2432"/>
    <property type="match status" value="1"/>
</dbReference>
<evidence type="ECO:0000256" key="1">
    <source>
        <dbReference type="ARBA" id="ARBA00008439"/>
    </source>
</evidence>
<dbReference type="Proteomes" id="UP000028542">
    <property type="component" value="Unassembled WGS sequence"/>
</dbReference>
<protein>
    <recommendedName>
        <fullName evidence="2">UPF0473 protein E7215_14030</fullName>
    </recommendedName>
</protein>
<organism evidence="3 5">
    <name type="scientific">Clostridium sulfidigenes</name>
    <dbReference type="NCBI Taxonomy" id="318464"/>
    <lineage>
        <taxon>Bacteria</taxon>
        <taxon>Bacillati</taxon>
        <taxon>Bacillota</taxon>
        <taxon>Clostridia</taxon>
        <taxon>Eubacteriales</taxon>
        <taxon>Clostridiaceae</taxon>
        <taxon>Clostridium</taxon>
    </lineage>
</organism>
<evidence type="ECO:0000256" key="2">
    <source>
        <dbReference type="HAMAP-Rule" id="MF_01448"/>
    </source>
</evidence>
<evidence type="ECO:0000313" key="4">
    <source>
        <dbReference type="EMBL" id="MBE6061270.1"/>
    </source>
</evidence>
<comment type="similarity">
    <text evidence="1 2">Belongs to the UPF0473 family.</text>
</comment>
<dbReference type="PANTHER" id="PTHR40066:SF1">
    <property type="entry name" value="UPF0473 PROTEIN CBO2561_CLC_2432"/>
    <property type="match status" value="1"/>
</dbReference>
<dbReference type="InterPro" id="IPR009711">
    <property type="entry name" value="UPF0473"/>
</dbReference>
<dbReference type="EMBL" id="JPMD01000026">
    <property type="protein sequence ID" value="KEZ86105.1"/>
    <property type="molecule type" value="Genomic_DNA"/>
</dbReference>
<dbReference type="EMBL" id="SVCM01000159">
    <property type="protein sequence ID" value="MBE6061270.1"/>
    <property type="molecule type" value="Genomic_DNA"/>
</dbReference>